<keyword evidence="2" id="KW-1185">Reference proteome</keyword>
<dbReference type="EMBL" id="JBHXOF010000029">
    <property type="protein sequence ID" value="MFD4217302.1"/>
    <property type="molecule type" value="Genomic_DNA"/>
</dbReference>
<proteinExistence type="predicted"/>
<name>A0ABW6EV47_9ACTN</name>
<protein>
    <submittedName>
        <fullName evidence="1">Uncharacterized protein</fullName>
    </submittedName>
</protein>
<dbReference type="RefSeq" id="WP_189525939.1">
    <property type="nucleotide sequence ID" value="NZ_BMSG01000014.1"/>
</dbReference>
<evidence type="ECO:0000313" key="2">
    <source>
        <dbReference type="Proteomes" id="UP001598251"/>
    </source>
</evidence>
<comment type="caution">
    <text evidence="1">The sequence shown here is derived from an EMBL/GenBank/DDBJ whole genome shotgun (WGS) entry which is preliminary data.</text>
</comment>
<accession>A0ABW6EV47</accession>
<dbReference type="Proteomes" id="UP001598251">
    <property type="component" value="Unassembled WGS sequence"/>
</dbReference>
<sequence length="73" mass="8070">MSDTPETDVLADRLVREAKERRESDLPLPFDATEASLGTELRWESLRKFAREATAGMECAKPPAIPWGLPAAT</sequence>
<reference evidence="1 2" key="1">
    <citation type="submission" date="2024-09" db="EMBL/GenBank/DDBJ databases">
        <title>The Natural Products Discovery Center: Release of the First 8490 Sequenced Strains for Exploring Actinobacteria Biosynthetic Diversity.</title>
        <authorList>
            <person name="Kalkreuter E."/>
            <person name="Kautsar S.A."/>
            <person name="Yang D."/>
            <person name="Bader C.D."/>
            <person name="Teijaro C.N."/>
            <person name="Fluegel L."/>
            <person name="Davis C.M."/>
            <person name="Simpson J.R."/>
            <person name="Lauterbach L."/>
            <person name="Steele A.D."/>
            <person name="Gui C."/>
            <person name="Meng S."/>
            <person name="Li G."/>
            <person name="Viehrig K."/>
            <person name="Ye F."/>
            <person name="Su P."/>
            <person name="Kiefer A.F."/>
            <person name="Nichols A."/>
            <person name="Cepeda A.J."/>
            <person name="Yan W."/>
            <person name="Fan B."/>
            <person name="Jiang Y."/>
            <person name="Adhikari A."/>
            <person name="Zheng C.-J."/>
            <person name="Schuster L."/>
            <person name="Cowan T.M."/>
            <person name="Smanski M.J."/>
            <person name="Chevrette M.G."/>
            <person name="De Carvalho L.P.S."/>
            <person name="Shen B."/>
        </authorList>
    </citation>
    <scope>NUCLEOTIDE SEQUENCE [LARGE SCALE GENOMIC DNA]</scope>
    <source>
        <strain evidence="1 2">NPDC058546</strain>
    </source>
</reference>
<organism evidence="1 2">
    <name type="scientific">Streptomyces sindenensis</name>
    <dbReference type="NCBI Taxonomy" id="67363"/>
    <lineage>
        <taxon>Bacteria</taxon>
        <taxon>Bacillati</taxon>
        <taxon>Actinomycetota</taxon>
        <taxon>Actinomycetes</taxon>
        <taxon>Kitasatosporales</taxon>
        <taxon>Streptomycetaceae</taxon>
        <taxon>Streptomyces</taxon>
    </lineage>
</organism>
<gene>
    <name evidence="1" type="ORF">ACFWSS_30980</name>
</gene>
<evidence type="ECO:0000313" key="1">
    <source>
        <dbReference type="EMBL" id="MFD4217302.1"/>
    </source>
</evidence>